<evidence type="ECO:0000313" key="2">
    <source>
        <dbReference type="EMBL" id="ETV64368.1"/>
    </source>
</evidence>
<dbReference type="RefSeq" id="XP_009846152.1">
    <property type="nucleotide sequence ID" value="XM_009847850.1"/>
</dbReference>
<dbReference type="InterPro" id="IPR011011">
    <property type="entry name" value="Znf_FYVE_PHD"/>
</dbReference>
<dbReference type="EMBL" id="KI913319">
    <property type="protein sequence ID" value="ETV64368.1"/>
    <property type="molecule type" value="Genomic_DNA"/>
</dbReference>
<evidence type="ECO:0000256" key="1">
    <source>
        <dbReference type="SAM" id="MobiDB-lite"/>
    </source>
</evidence>
<dbReference type="GeneID" id="20820719"/>
<proteinExistence type="predicted"/>
<dbReference type="STRING" id="112090.W4FCB2"/>
<evidence type="ECO:0008006" key="3">
    <source>
        <dbReference type="Google" id="ProtNLM"/>
    </source>
</evidence>
<dbReference type="SUPFAM" id="SSF57903">
    <property type="entry name" value="FYVE/PHD zinc finger"/>
    <property type="match status" value="1"/>
</dbReference>
<feature type="compositionally biased region" description="Low complexity" evidence="1">
    <location>
        <begin position="41"/>
        <end position="53"/>
    </location>
</feature>
<dbReference type="Gene3D" id="3.30.40.10">
    <property type="entry name" value="Zinc/RING finger domain, C3HC4 (zinc finger)"/>
    <property type="match status" value="1"/>
</dbReference>
<reference evidence="2" key="1">
    <citation type="submission" date="2013-12" db="EMBL/GenBank/DDBJ databases">
        <title>The Genome Sequence of Aphanomyces astaci APO3.</title>
        <authorList>
            <consortium name="The Broad Institute Genomics Platform"/>
            <person name="Russ C."/>
            <person name="Tyler B."/>
            <person name="van West P."/>
            <person name="Dieguez-Uribeondo J."/>
            <person name="Young S.K."/>
            <person name="Zeng Q."/>
            <person name="Gargeya S."/>
            <person name="Fitzgerald M."/>
            <person name="Abouelleil A."/>
            <person name="Alvarado L."/>
            <person name="Chapman S.B."/>
            <person name="Gainer-Dewar J."/>
            <person name="Goldberg J."/>
            <person name="Griggs A."/>
            <person name="Gujja S."/>
            <person name="Hansen M."/>
            <person name="Howarth C."/>
            <person name="Imamovic A."/>
            <person name="Ireland A."/>
            <person name="Larimer J."/>
            <person name="McCowan C."/>
            <person name="Murphy C."/>
            <person name="Pearson M."/>
            <person name="Poon T.W."/>
            <person name="Priest M."/>
            <person name="Roberts A."/>
            <person name="Saif S."/>
            <person name="Shea T."/>
            <person name="Sykes S."/>
            <person name="Wortman J."/>
            <person name="Nusbaum C."/>
            <person name="Birren B."/>
        </authorList>
    </citation>
    <scope>NUCLEOTIDE SEQUENCE [LARGE SCALE GENOMIC DNA]</scope>
    <source>
        <strain evidence="2">APO3</strain>
    </source>
</reference>
<name>W4FCB2_APHAT</name>
<dbReference type="VEuPathDB" id="FungiDB:H257_18723"/>
<protein>
    <recommendedName>
        <fullName evidence="3">Zinc finger PHD-type domain-containing protein</fullName>
    </recommendedName>
</protein>
<feature type="region of interest" description="Disordered" evidence="1">
    <location>
        <begin position="34"/>
        <end position="54"/>
    </location>
</feature>
<dbReference type="OrthoDB" id="69354at2759"/>
<gene>
    <name evidence="2" type="ORF">H257_18723</name>
</gene>
<dbReference type="AlphaFoldDB" id="W4FCB2"/>
<sequence length="111" mass="12150">MLPAHVWKVQAQMVKFSGVTLECMQAFLPTWSAQDENDDASSQPSSSSSSQSPFALPVTQAADFTATLCFACGQGDRQLIMCTSSCFRAFHVGCIDESAALTQRQERNPYF</sequence>
<organism evidence="2">
    <name type="scientific">Aphanomyces astaci</name>
    <name type="common">Crayfish plague agent</name>
    <dbReference type="NCBI Taxonomy" id="112090"/>
    <lineage>
        <taxon>Eukaryota</taxon>
        <taxon>Sar</taxon>
        <taxon>Stramenopiles</taxon>
        <taxon>Oomycota</taxon>
        <taxon>Saprolegniomycetes</taxon>
        <taxon>Saprolegniales</taxon>
        <taxon>Verrucalvaceae</taxon>
        <taxon>Aphanomyces</taxon>
    </lineage>
</organism>
<accession>W4FCB2</accession>
<dbReference type="InterPro" id="IPR013083">
    <property type="entry name" value="Znf_RING/FYVE/PHD"/>
</dbReference>